<proteinExistence type="predicted"/>
<keyword evidence="1" id="KW-0175">Coiled coil</keyword>
<name>A0A9W6V9Z1_9PSEU</name>
<keyword evidence="3" id="KW-1185">Reference proteome</keyword>
<evidence type="ECO:0000313" key="2">
    <source>
        <dbReference type="EMBL" id="GLW92449.1"/>
    </source>
</evidence>
<dbReference type="EMBL" id="BSSD01000004">
    <property type="protein sequence ID" value="GLW92449.1"/>
    <property type="molecule type" value="Genomic_DNA"/>
</dbReference>
<dbReference type="RefSeq" id="WP_285611022.1">
    <property type="nucleotide sequence ID" value="NZ_BSSD01000004.1"/>
</dbReference>
<evidence type="ECO:0000256" key="1">
    <source>
        <dbReference type="SAM" id="Coils"/>
    </source>
</evidence>
<comment type="caution">
    <text evidence="2">The sequence shown here is derived from an EMBL/GenBank/DDBJ whole genome shotgun (WGS) entry which is preliminary data.</text>
</comment>
<dbReference type="AlphaFoldDB" id="A0A9W6V9Z1"/>
<accession>A0A9W6V9Z1</accession>
<evidence type="ECO:0008006" key="4">
    <source>
        <dbReference type="Google" id="ProtNLM"/>
    </source>
</evidence>
<reference evidence="2" key="1">
    <citation type="submission" date="2023-02" db="EMBL/GenBank/DDBJ databases">
        <title>Actinokineospora globicatena NBRC 15670.</title>
        <authorList>
            <person name="Ichikawa N."/>
            <person name="Sato H."/>
            <person name="Tonouchi N."/>
        </authorList>
    </citation>
    <scope>NUCLEOTIDE SEQUENCE</scope>
    <source>
        <strain evidence="2">NBRC 15670</strain>
    </source>
</reference>
<evidence type="ECO:0000313" key="3">
    <source>
        <dbReference type="Proteomes" id="UP001165042"/>
    </source>
</evidence>
<dbReference type="Proteomes" id="UP001165042">
    <property type="component" value="Unassembled WGS sequence"/>
</dbReference>
<sequence>MSSYPGLGFDPAAGDPDAVADLAREYTRAADALDQARAAADRGRDLASGWTGDAAAGFSARLREVDTAARVTGLRQAATVLSGWTTTLVAAKATAERLDRAATALRRQITTAEDTVDRWRDELDLTRSAHAAAEHATAETGLADLRDRLDAVLREARTLAADHEHAANAVADHLDSLRGNPIEVPMATRSIVDLLNRLSTTSAAMAGLVAGPAGAARPPSAITAFTTALRTPPPAPSTITVAERPR</sequence>
<feature type="coiled-coil region" evidence="1">
    <location>
        <begin position="88"/>
        <end position="162"/>
    </location>
</feature>
<organism evidence="2 3">
    <name type="scientific">Actinokineospora globicatena</name>
    <dbReference type="NCBI Taxonomy" id="103729"/>
    <lineage>
        <taxon>Bacteria</taxon>
        <taxon>Bacillati</taxon>
        <taxon>Actinomycetota</taxon>
        <taxon>Actinomycetes</taxon>
        <taxon>Pseudonocardiales</taxon>
        <taxon>Pseudonocardiaceae</taxon>
        <taxon>Actinokineospora</taxon>
    </lineage>
</organism>
<gene>
    <name evidence="2" type="ORF">Aglo03_32650</name>
</gene>
<protein>
    <recommendedName>
        <fullName evidence="4">WXG100 family type VII secretion target</fullName>
    </recommendedName>
</protein>